<dbReference type="AlphaFoldDB" id="A0A6J3MCP2"/>
<keyword evidence="3" id="KW-1185">Reference proteome</keyword>
<dbReference type="SUPFAM" id="SSF57959">
    <property type="entry name" value="Leucine zipper domain"/>
    <property type="match status" value="1"/>
</dbReference>
<dbReference type="PANTHER" id="PTHR39607:SF1">
    <property type="entry name" value="B-ZIP TRANSCRIPTION FACTOR (EUROFUNG)"/>
    <property type="match status" value="1"/>
</dbReference>
<dbReference type="GO" id="GO:0003700">
    <property type="term" value="F:DNA-binding transcription factor activity"/>
    <property type="evidence" value="ECO:0007669"/>
    <property type="project" value="InterPro"/>
</dbReference>
<dbReference type="PANTHER" id="PTHR39607">
    <property type="entry name" value="XANTHOCILLIN BIOSYNTHESIS CLUSTER TRANSCRIPTION FACTOR XANC-RELATED"/>
    <property type="match status" value="1"/>
</dbReference>
<reference evidence="4" key="3">
    <citation type="submission" date="2025-08" db="UniProtKB">
        <authorList>
            <consortium name="RefSeq"/>
        </authorList>
    </citation>
    <scope>IDENTIFICATION</scope>
    <source>
        <strain evidence="4">CBS 342.82</strain>
    </source>
</reference>
<evidence type="ECO:0000256" key="1">
    <source>
        <dbReference type="SAM" id="MobiDB-lite"/>
    </source>
</evidence>
<proteinExistence type="predicted"/>
<dbReference type="InterPro" id="IPR004827">
    <property type="entry name" value="bZIP"/>
</dbReference>
<sequence>MQPSQHRRRSSQPATSPPPTTKQYPTASSSSSAFSASANPDEDWTKISDLAERRRIQNRIAQRNYRKKLKKRLEDLERRAESSSASPEQRHQELDHHDAESSESHAQDHPQSYGHPSYPESMSSAMAPNYMVSTDDRGMFSQQNLRPVSVSPPPFSSAPYSAYQPAMAPGFGTSAYSQCMGSPYLPPPQQQPYADNIPYQAIGLPAIKQEYYAEDGLSPYNMSYAPITNGEYPRQTVTGEAGFASSGDAYTTMSPPTNPNFDFYEHSSPPDLVWLPATPPLSSCGESHECHDDENDERRLSAFIW</sequence>
<feature type="compositionally biased region" description="Low complexity" evidence="1">
    <location>
        <begin position="27"/>
        <end position="38"/>
    </location>
</feature>
<feature type="compositionally biased region" description="Basic and acidic residues" evidence="1">
    <location>
        <begin position="43"/>
        <end position="55"/>
    </location>
</feature>
<dbReference type="OrthoDB" id="194358at2759"/>
<dbReference type="RefSeq" id="XP_033462826.1">
    <property type="nucleotide sequence ID" value="XM_033607275.1"/>
</dbReference>
<feature type="region of interest" description="Disordered" evidence="1">
    <location>
        <begin position="1"/>
        <end position="124"/>
    </location>
</feature>
<gene>
    <name evidence="4" type="ORF">K489DRAFT_406618</name>
</gene>
<organism evidence="4">
    <name type="scientific">Dissoconium aciculare CBS 342.82</name>
    <dbReference type="NCBI Taxonomy" id="1314786"/>
    <lineage>
        <taxon>Eukaryota</taxon>
        <taxon>Fungi</taxon>
        <taxon>Dikarya</taxon>
        <taxon>Ascomycota</taxon>
        <taxon>Pezizomycotina</taxon>
        <taxon>Dothideomycetes</taxon>
        <taxon>Dothideomycetidae</taxon>
        <taxon>Mycosphaerellales</taxon>
        <taxon>Dissoconiaceae</taxon>
        <taxon>Dissoconium</taxon>
    </lineage>
</organism>
<dbReference type="InterPro" id="IPR052635">
    <property type="entry name" value="Sec_Metab_Biosynth_Reg"/>
</dbReference>
<feature type="compositionally biased region" description="Basic and acidic residues" evidence="1">
    <location>
        <begin position="88"/>
        <end position="108"/>
    </location>
</feature>
<dbReference type="Gene3D" id="1.20.5.170">
    <property type="match status" value="1"/>
</dbReference>
<evidence type="ECO:0000313" key="4">
    <source>
        <dbReference type="RefSeq" id="XP_033462826.1"/>
    </source>
</evidence>
<feature type="domain" description="BZIP" evidence="2">
    <location>
        <begin position="53"/>
        <end position="68"/>
    </location>
</feature>
<dbReference type="InterPro" id="IPR046347">
    <property type="entry name" value="bZIP_sf"/>
</dbReference>
<dbReference type="PROSITE" id="PS00036">
    <property type="entry name" value="BZIP_BASIC"/>
    <property type="match status" value="1"/>
</dbReference>
<reference evidence="4" key="1">
    <citation type="submission" date="2020-01" db="EMBL/GenBank/DDBJ databases">
        <authorList>
            <consortium name="DOE Joint Genome Institute"/>
            <person name="Haridas S."/>
            <person name="Albert R."/>
            <person name="Binder M."/>
            <person name="Bloem J."/>
            <person name="Labutti K."/>
            <person name="Salamov A."/>
            <person name="Andreopoulos B."/>
            <person name="Baker S.E."/>
            <person name="Barry K."/>
            <person name="Bills G."/>
            <person name="Bluhm B.H."/>
            <person name="Cannon C."/>
            <person name="Castanera R."/>
            <person name="Culley D.E."/>
            <person name="Daum C."/>
            <person name="Ezra D."/>
            <person name="Gonzalez J.B."/>
            <person name="Henrissat B."/>
            <person name="Kuo A."/>
            <person name="Liang C."/>
            <person name="Lipzen A."/>
            <person name="Lutzoni F."/>
            <person name="Magnuson J."/>
            <person name="Mondo S."/>
            <person name="Nolan M."/>
            <person name="Ohm R."/>
            <person name="Pangilinan J."/>
            <person name="Park H.-J."/>
            <person name="Ramirez L."/>
            <person name="Alfaro M."/>
            <person name="Sun H."/>
            <person name="Tritt A."/>
            <person name="Yoshinaga Y."/>
            <person name="Zwiers L.-H."/>
            <person name="Turgeon B.G."/>
            <person name="Goodwin S.B."/>
            <person name="Spatafora J.W."/>
            <person name="Crous P.W."/>
            <person name="Grigoriev I.V."/>
        </authorList>
    </citation>
    <scope>NUCLEOTIDE SEQUENCE</scope>
    <source>
        <strain evidence="4">CBS 342.82</strain>
    </source>
</reference>
<dbReference type="Proteomes" id="UP000504637">
    <property type="component" value="Unplaced"/>
</dbReference>
<reference evidence="4" key="2">
    <citation type="submission" date="2020-04" db="EMBL/GenBank/DDBJ databases">
        <authorList>
            <consortium name="NCBI Genome Project"/>
        </authorList>
    </citation>
    <scope>NUCLEOTIDE SEQUENCE</scope>
    <source>
        <strain evidence="4">CBS 342.82</strain>
    </source>
</reference>
<name>A0A6J3MCP2_9PEZI</name>
<evidence type="ECO:0000259" key="2">
    <source>
        <dbReference type="PROSITE" id="PS00036"/>
    </source>
</evidence>
<accession>A0A6J3MCP2</accession>
<dbReference type="CDD" id="cd14688">
    <property type="entry name" value="bZIP_YAP"/>
    <property type="match status" value="1"/>
</dbReference>
<dbReference type="GeneID" id="54365075"/>
<evidence type="ECO:0000313" key="3">
    <source>
        <dbReference type="Proteomes" id="UP000504637"/>
    </source>
</evidence>
<protein>
    <recommendedName>
        <fullName evidence="2">BZIP domain-containing protein</fullName>
    </recommendedName>
</protein>
<feature type="compositionally biased region" description="Basic residues" evidence="1">
    <location>
        <begin position="1"/>
        <end position="10"/>
    </location>
</feature>
<feature type="compositionally biased region" description="Basic and acidic residues" evidence="1">
    <location>
        <begin position="72"/>
        <end position="81"/>
    </location>
</feature>